<keyword evidence="4 7" id="KW-1133">Transmembrane helix</keyword>
<reference evidence="9" key="1">
    <citation type="submission" date="2021-12" db="EMBL/GenBank/DDBJ databases">
        <authorList>
            <person name="King R."/>
        </authorList>
    </citation>
    <scope>NUCLEOTIDE SEQUENCE</scope>
</reference>
<evidence type="ECO:0000256" key="1">
    <source>
        <dbReference type="ARBA" id="ARBA00004167"/>
    </source>
</evidence>
<feature type="domain" description="C2" evidence="8">
    <location>
        <begin position="179"/>
        <end position="303"/>
    </location>
</feature>
<organism evidence="9 10">
    <name type="scientific">Chilo suppressalis</name>
    <name type="common">Asiatic rice borer moth</name>
    <dbReference type="NCBI Taxonomy" id="168631"/>
    <lineage>
        <taxon>Eukaryota</taxon>
        <taxon>Metazoa</taxon>
        <taxon>Ecdysozoa</taxon>
        <taxon>Arthropoda</taxon>
        <taxon>Hexapoda</taxon>
        <taxon>Insecta</taxon>
        <taxon>Pterygota</taxon>
        <taxon>Neoptera</taxon>
        <taxon>Endopterygota</taxon>
        <taxon>Lepidoptera</taxon>
        <taxon>Glossata</taxon>
        <taxon>Ditrysia</taxon>
        <taxon>Pyraloidea</taxon>
        <taxon>Crambidae</taxon>
        <taxon>Crambinae</taxon>
        <taxon>Chilo</taxon>
    </lineage>
</organism>
<dbReference type="Proteomes" id="UP001153292">
    <property type="component" value="Chromosome 2"/>
</dbReference>
<evidence type="ECO:0000256" key="4">
    <source>
        <dbReference type="ARBA" id="ARBA00022989"/>
    </source>
</evidence>
<comment type="subcellular location">
    <subcellularLocation>
        <location evidence="1">Membrane</location>
        <topology evidence="1">Single-pass membrane protein</topology>
    </subcellularLocation>
</comment>
<protein>
    <recommendedName>
        <fullName evidence="8">C2 domain-containing protein</fullName>
    </recommendedName>
</protein>
<dbReference type="CDD" id="cd08374">
    <property type="entry name" value="C2F_Ferlin"/>
    <property type="match status" value="1"/>
</dbReference>
<proteinExistence type="predicted"/>
<dbReference type="InterPro" id="IPR037721">
    <property type="entry name" value="Ferlin"/>
</dbReference>
<feature type="domain" description="C2" evidence="8">
    <location>
        <begin position="16"/>
        <end position="140"/>
    </location>
</feature>
<keyword evidence="10" id="KW-1185">Reference proteome</keyword>
<dbReference type="Gene3D" id="2.60.40.150">
    <property type="entry name" value="C2 domain"/>
    <property type="match status" value="4"/>
</dbReference>
<sequence>MYGRSPERRRRQKLAHSSTFRVENEQNPEEMPQYFQISVNILEARKLEWSHPHLTNSYVVVIFGKKKYRTNIRRNMTDPYFNECFVFETFTSIQDLQRSSLWLAVMEPRCCASSRLLGEASIEMGTIWMQPRHQVFHKWALLTLARDPAAGPLGFLKVDISIIFRGELQIMPAIISAEKPDENNLLLPTGSEQQRANYVIAIFGAFGLPSGSHGYGDRRYGKPPSTFVKVSFCGLVIKTGVQHKSNNPMYCEQISIVEMFPNICQTIRLDVCSSDGCLHRVIASTHLKLGLVSHDGENGFLPTFGPSLLHMYGAGPFGATSEDGPYHRGALLVSLKTIVPYYQQGCRSTNVEPVTQMKPDQIWIMDDFWIYCPIMEVSMLDYSIAGKCSGIALTVGEVNTDIISDQDFASLTAELKSHKLHYTGSVNVRSSDPSYGYLEFQNGYPVLQVALRLPDFRFRMYRSNMVNGIVTDLESSVKNVEQRLKTQEYKTPNELVDEINKAVDDAAEKIVKFLDIVQYSKTNDSDTVMHHNMTELDQNQLSLQKEEMEKIYKQTLRRHKSRSTLSLIHTVTYGDVPCDTKKGVKLLLAEIKIISQNLRNLIFKSSEGWPDLVLWLLRDGSRVAYARIPAADVIHSVIPEQSGQYCGAIQSLFVKPTKCPIHINSYDSECFCIAGKIELFVWMGLYRKKSCFESFLPVGMKLRVCGHELTLKSKVLMLDCRMFVYRAKLNNITDNGANHSYIFLRMNILNSTKETKKIQKSASPVWNQILKINTMVFSSLERMINSPPIMMVELYEIDYTVSEKLIKTTSYLNIDENFISSEIKDNDTNGLDMEPLPSNLIPQSSTYKVDVYWWGLRDMNLIRRPCVVLEIDELTIKSDVITENQVNCNFSNGKSSHVFEAPLNHTCTSPLSVRLYDSGTFGRARFIGTNEEKHPKKYTVSWIAQSERELSLKSASIMSSDFCQVTPVIYKKKKDDRHGDFSAANRTRLRHINHKHRAKRSAWARLFNSRGPTEEEYVLLPMFEKEKDHYRVIKKVTKSLDQKDWWFRYFNSIKDGNIVENKSNNVDKIVVYDTELENQAEFSKFKDWCTSLKLYNGKKTGIPSKDERLYCGVLKVGIAIYKWPPPEDVIAVTPSGIDLNNGYFDDFPNNDPAQYLVRVYVVKGTDLKKIDFTGQSDPYVILSCGKKILGDRNNFVKNNVNPVFGRLYEFRSKLPEDYMLTISLYDFDPIQADALIGSTSIDLEDRIYTKHRARVGISSKYNLRGPYEWRDCYKPSEILEEICEKNHLPPPIYLECGTIIVNGVEYKDSDRDKIYVSASERKENICLTLLHQWHTLPVCGYRLVPEHLETRTLYNPEKPGYEHGKIQMWVDIFPLDTELYVPPPIDITPRKAVSYELRLIIWDVQKLKLEDSIASKKYPDIFVRAWIGSTSQAQDTDIHCRCTNGEGSFNWRMIFDFQYQHVERKIVVKEKDTFTEYKEKVPPILVVQVLDTEAVADDFIGTVILNLNALPRGDKFPSQCNLEAVAKAKIVNLFTMRSMRGWWPLWTIDTDIERKLLAGVIDMEITLLPKEKASLMPVGLGRSSPIALPEPQRPCTTSIFMKFKTEELYRYRVFKILFITLLLVLLSISVICIDMFSPMEADEWIRLVKRNQLLILLSIMSKCAF</sequence>
<dbReference type="Pfam" id="PF08150">
    <property type="entry name" value="FerB"/>
    <property type="match status" value="1"/>
</dbReference>
<dbReference type="PANTHER" id="PTHR12546">
    <property type="entry name" value="FER-1-LIKE"/>
    <property type="match status" value="1"/>
</dbReference>
<feature type="transmembrane region" description="Helical" evidence="7">
    <location>
        <begin position="1616"/>
        <end position="1636"/>
    </location>
</feature>
<dbReference type="InterPro" id="IPR035892">
    <property type="entry name" value="C2_domain_sf"/>
</dbReference>
<dbReference type="SMART" id="SM01202">
    <property type="entry name" value="FerI"/>
    <property type="match status" value="1"/>
</dbReference>
<dbReference type="InterPro" id="IPR000008">
    <property type="entry name" value="C2_dom"/>
</dbReference>
<dbReference type="InterPro" id="IPR012561">
    <property type="entry name" value="Ferlin_B-domain"/>
</dbReference>
<dbReference type="PANTHER" id="PTHR12546:SF60">
    <property type="entry name" value="MISFIRE, ISOFORM F"/>
    <property type="match status" value="1"/>
</dbReference>
<evidence type="ECO:0000256" key="6">
    <source>
        <dbReference type="SAM" id="MobiDB-lite"/>
    </source>
</evidence>
<dbReference type="PROSITE" id="PS50004">
    <property type="entry name" value="C2"/>
    <property type="match status" value="4"/>
</dbReference>
<dbReference type="SMART" id="SM01201">
    <property type="entry name" value="FerB"/>
    <property type="match status" value="1"/>
</dbReference>
<feature type="domain" description="C2" evidence="8">
    <location>
        <begin position="1133"/>
        <end position="1256"/>
    </location>
</feature>
<dbReference type="InterPro" id="IPR055072">
    <property type="entry name" value="Ferlin_DSRM"/>
</dbReference>
<dbReference type="SUPFAM" id="SSF49562">
    <property type="entry name" value="C2 domain (Calcium/lipid-binding domain, CaLB)"/>
    <property type="match status" value="5"/>
</dbReference>
<name>A0ABN8EAH5_CHISP</name>
<accession>A0ABN8EAH5</accession>
<keyword evidence="3" id="KW-0677">Repeat</keyword>
<evidence type="ECO:0000256" key="5">
    <source>
        <dbReference type="ARBA" id="ARBA00023136"/>
    </source>
</evidence>
<dbReference type="InterPro" id="IPR037725">
    <property type="entry name" value="C2F_Ferlin"/>
</dbReference>
<dbReference type="InterPro" id="IPR037724">
    <property type="entry name" value="C2E_Ferlin"/>
</dbReference>
<dbReference type="InterPro" id="IPR012968">
    <property type="entry name" value="FerIin_dom"/>
</dbReference>
<dbReference type="Pfam" id="PF22901">
    <property type="entry name" value="dsrm_Ferlin"/>
    <property type="match status" value="1"/>
</dbReference>
<dbReference type="CDD" id="cd04037">
    <property type="entry name" value="C2E_Ferlin"/>
    <property type="match status" value="1"/>
</dbReference>
<dbReference type="Pfam" id="PF00168">
    <property type="entry name" value="C2"/>
    <property type="match status" value="5"/>
</dbReference>
<dbReference type="EMBL" id="OU963895">
    <property type="protein sequence ID" value="CAH0684281.1"/>
    <property type="molecule type" value="Genomic_DNA"/>
</dbReference>
<evidence type="ECO:0000256" key="7">
    <source>
        <dbReference type="SAM" id="Phobius"/>
    </source>
</evidence>
<dbReference type="SMART" id="SM00239">
    <property type="entry name" value="C2"/>
    <property type="match status" value="4"/>
</dbReference>
<feature type="region of interest" description="Disordered" evidence="6">
    <location>
        <begin position="1"/>
        <end position="27"/>
    </location>
</feature>
<evidence type="ECO:0000313" key="10">
    <source>
        <dbReference type="Proteomes" id="UP001153292"/>
    </source>
</evidence>
<evidence type="ECO:0000256" key="3">
    <source>
        <dbReference type="ARBA" id="ARBA00022737"/>
    </source>
</evidence>
<evidence type="ECO:0000256" key="2">
    <source>
        <dbReference type="ARBA" id="ARBA00022692"/>
    </source>
</evidence>
<feature type="domain" description="C2" evidence="8">
    <location>
        <begin position="1381"/>
        <end position="1521"/>
    </location>
</feature>
<evidence type="ECO:0000259" key="8">
    <source>
        <dbReference type="PROSITE" id="PS50004"/>
    </source>
</evidence>
<keyword evidence="2 7" id="KW-0812">Transmembrane</keyword>
<gene>
    <name evidence="9" type="ORF">CHILSU_LOCUS5064</name>
</gene>
<evidence type="ECO:0000313" key="9">
    <source>
        <dbReference type="EMBL" id="CAH0684281.1"/>
    </source>
</evidence>
<keyword evidence="5 7" id="KW-0472">Membrane</keyword>